<organism evidence="1 2">
    <name type="scientific">Apatococcus fuscideae</name>
    <dbReference type="NCBI Taxonomy" id="2026836"/>
    <lineage>
        <taxon>Eukaryota</taxon>
        <taxon>Viridiplantae</taxon>
        <taxon>Chlorophyta</taxon>
        <taxon>core chlorophytes</taxon>
        <taxon>Trebouxiophyceae</taxon>
        <taxon>Chlorellales</taxon>
        <taxon>Chlorellaceae</taxon>
        <taxon>Apatococcus</taxon>
    </lineage>
</organism>
<evidence type="ECO:0000313" key="2">
    <source>
        <dbReference type="Proteomes" id="UP001485043"/>
    </source>
</evidence>
<dbReference type="InterPro" id="IPR037736">
    <property type="entry name" value="PSA3"/>
</dbReference>
<dbReference type="PANTHER" id="PTHR36770:SF1">
    <property type="entry name" value="PHOTOSYSTEM I ASSEMBLY FACTOR PSA3, CHLOROPLASTIC"/>
    <property type="match status" value="1"/>
</dbReference>
<protein>
    <submittedName>
        <fullName evidence="1">Uncharacterized protein</fullName>
    </submittedName>
</protein>
<dbReference type="PANTHER" id="PTHR36770">
    <property type="entry name" value="PHOTOSYSTEM I ASSEMBLY FACTOR PSA3, CHLOROPLASTIC"/>
    <property type="match status" value="1"/>
</dbReference>
<dbReference type="EMBL" id="JALJOV010000053">
    <property type="protein sequence ID" value="KAK9867971.1"/>
    <property type="molecule type" value="Genomic_DNA"/>
</dbReference>
<dbReference type="AlphaFoldDB" id="A0AAW1TDP8"/>
<dbReference type="Proteomes" id="UP001485043">
    <property type="component" value="Unassembled WGS sequence"/>
</dbReference>
<name>A0AAW1TDP8_9CHLO</name>
<comment type="caution">
    <text evidence="1">The sequence shown here is derived from an EMBL/GenBank/DDBJ whole genome shotgun (WGS) entry which is preliminary data.</text>
</comment>
<accession>A0AAW1TDP8</accession>
<proteinExistence type="predicted"/>
<keyword evidence="2" id="KW-1185">Reference proteome</keyword>
<evidence type="ECO:0000313" key="1">
    <source>
        <dbReference type="EMBL" id="KAK9867971.1"/>
    </source>
</evidence>
<dbReference type="GO" id="GO:0048564">
    <property type="term" value="P:photosystem I assembly"/>
    <property type="evidence" value="ECO:0007669"/>
    <property type="project" value="InterPro"/>
</dbReference>
<sequence>MTEICNHRCQLWQHFPQTRRNRPAAQQNANEGIGAKVGRFARQLQGALPLVGIISRLASPSGGIASDKLAYTEFCRMVLDKPPESFNESLHHWGQRHGPPGSRRLVMLFLWMAREGAGLVPRQKIMSAAKRVRVTQDIEIEVERFEAACRETLEKYEFVTPPEPGLQQIIDVAVDALCLLSLGVKESEAISPIESAALASIIPGCFIGRADLLNPEVDIKQFVDLAMAGRQERAVAPLR</sequence>
<reference evidence="1 2" key="1">
    <citation type="journal article" date="2024" name="Nat. Commun.">
        <title>Phylogenomics reveals the evolutionary origins of lichenization in chlorophyte algae.</title>
        <authorList>
            <person name="Puginier C."/>
            <person name="Libourel C."/>
            <person name="Otte J."/>
            <person name="Skaloud P."/>
            <person name="Haon M."/>
            <person name="Grisel S."/>
            <person name="Petersen M."/>
            <person name="Berrin J.G."/>
            <person name="Delaux P.M."/>
            <person name="Dal Grande F."/>
            <person name="Keller J."/>
        </authorList>
    </citation>
    <scope>NUCLEOTIDE SEQUENCE [LARGE SCALE GENOMIC DNA]</scope>
    <source>
        <strain evidence="1 2">SAG 2523</strain>
    </source>
</reference>
<gene>
    <name evidence="1" type="ORF">WJX84_010373</name>
</gene>